<keyword evidence="1" id="KW-0472">Membrane</keyword>
<sequence length="219" mass="24374">MTIFKIWLLKLRLFSIKRRRQIDLIKLIIVFGLSITSTISTFWNLSSTIGIAALGVCGAIIFVLINARTAKLIFQSTIDNISGRRTAALSIIYLRRVTNKCMSALLFLTGVSLLPSIVLIAASNFPQVKGYTVADLKIVLLITFGLIILLLAKILVLTYRIRRGYFGGNKSEAREMINFLIANSDSIDFNDPNGGFKRALVPESYNSEQASNLWQGVRL</sequence>
<keyword evidence="1" id="KW-1133">Transmembrane helix</keyword>
<keyword evidence="3" id="KW-1185">Reference proteome</keyword>
<evidence type="ECO:0000313" key="2">
    <source>
        <dbReference type="EMBL" id="MUI14133.1"/>
    </source>
</evidence>
<dbReference type="AlphaFoldDB" id="A0A6I3XIA7"/>
<feature type="transmembrane region" description="Helical" evidence="1">
    <location>
        <begin position="49"/>
        <end position="67"/>
    </location>
</feature>
<keyword evidence="1" id="KW-0812">Transmembrane</keyword>
<proteinExistence type="predicted"/>
<dbReference type="EMBL" id="WNWM01000002">
    <property type="protein sequence ID" value="MUI14133.1"/>
    <property type="molecule type" value="Genomic_DNA"/>
</dbReference>
<organism evidence="2 3">
    <name type="scientific">Pseudoduganella dura</name>
    <dbReference type="NCBI Taxonomy" id="321982"/>
    <lineage>
        <taxon>Bacteria</taxon>
        <taxon>Pseudomonadati</taxon>
        <taxon>Pseudomonadota</taxon>
        <taxon>Betaproteobacteria</taxon>
        <taxon>Burkholderiales</taxon>
        <taxon>Oxalobacteraceae</taxon>
        <taxon>Telluria group</taxon>
        <taxon>Pseudoduganella</taxon>
    </lineage>
</organism>
<evidence type="ECO:0000256" key="1">
    <source>
        <dbReference type="SAM" id="Phobius"/>
    </source>
</evidence>
<dbReference type="Proteomes" id="UP000431684">
    <property type="component" value="Unassembled WGS sequence"/>
</dbReference>
<gene>
    <name evidence="2" type="ORF">GJV26_16955</name>
</gene>
<protein>
    <submittedName>
        <fullName evidence="2">Uncharacterized protein</fullName>
    </submittedName>
</protein>
<feature type="transmembrane region" description="Helical" evidence="1">
    <location>
        <begin position="21"/>
        <end position="43"/>
    </location>
</feature>
<feature type="transmembrane region" description="Helical" evidence="1">
    <location>
        <begin position="104"/>
        <end position="126"/>
    </location>
</feature>
<dbReference type="RefSeq" id="WP_155709862.1">
    <property type="nucleotide sequence ID" value="NZ_BMWU01000002.1"/>
</dbReference>
<feature type="transmembrane region" description="Helical" evidence="1">
    <location>
        <begin position="138"/>
        <end position="159"/>
    </location>
</feature>
<comment type="caution">
    <text evidence="2">The sequence shown here is derived from an EMBL/GenBank/DDBJ whole genome shotgun (WGS) entry which is preliminary data.</text>
</comment>
<reference evidence="2 3" key="1">
    <citation type="submission" date="2019-11" db="EMBL/GenBank/DDBJ databases">
        <title>Draft Genome Sequences of Six Type Strains of the Genus Massilia.</title>
        <authorList>
            <person name="Miess H."/>
            <person name="Frediansyah A."/>
            <person name="Goeker M."/>
            <person name="Gross H."/>
        </authorList>
    </citation>
    <scope>NUCLEOTIDE SEQUENCE [LARGE SCALE GENOMIC DNA]</scope>
    <source>
        <strain evidence="2 3">DSM 17513</strain>
    </source>
</reference>
<evidence type="ECO:0000313" key="3">
    <source>
        <dbReference type="Proteomes" id="UP000431684"/>
    </source>
</evidence>
<name>A0A6I3XIA7_9BURK</name>
<accession>A0A6I3XIA7</accession>